<feature type="region of interest" description="Disordered" evidence="1">
    <location>
        <begin position="1"/>
        <end position="26"/>
    </location>
</feature>
<organism evidence="2 3">
    <name type="scientific">Paraburkholderia fungorum</name>
    <dbReference type="NCBI Taxonomy" id="134537"/>
    <lineage>
        <taxon>Bacteria</taxon>
        <taxon>Pseudomonadati</taxon>
        <taxon>Pseudomonadota</taxon>
        <taxon>Betaproteobacteria</taxon>
        <taxon>Burkholderiales</taxon>
        <taxon>Burkholderiaceae</taxon>
        <taxon>Paraburkholderia</taxon>
    </lineage>
</organism>
<dbReference type="KEGG" id="bfn:OI25_8279"/>
<sequence>MTVSSGRLRSAPGGRLPHGRPHAKPVSMIGKLTTTLRLLASFRSIPKSSTRAESRVSPPATLIIKGDRADDDTGDKPEHSLHDTAHWQRTVVRGLMAKQQYRAVGPAGVPPTLGYNSPIGQGRIERNCPRAERQS</sequence>
<reference evidence="2 3" key="1">
    <citation type="journal article" date="2015" name="Genome Announc.">
        <title>Complete genome sequences for 59 burkholderia isolates, both pathogenic and near neighbor.</title>
        <authorList>
            <person name="Johnson S.L."/>
            <person name="Bishop-Lilly K.A."/>
            <person name="Ladner J.T."/>
            <person name="Daligault H.E."/>
            <person name="Davenport K.W."/>
            <person name="Jaissle J."/>
            <person name="Frey K.G."/>
            <person name="Koroleva G.I."/>
            <person name="Bruce D.C."/>
            <person name="Coyne S.R."/>
            <person name="Broomall S.M."/>
            <person name="Li P.E."/>
            <person name="Teshima H."/>
            <person name="Gibbons H.S."/>
            <person name="Palacios G.F."/>
            <person name="Rosenzweig C.N."/>
            <person name="Redden C.L."/>
            <person name="Xu Y."/>
            <person name="Minogue T.D."/>
            <person name="Chain P.S."/>
        </authorList>
    </citation>
    <scope>NUCLEOTIDE SEQUENCE [LARGE SCALE GENOMIC DNA]</scope>
    <source>
        <strain evidence="2 3">ATCC BAA-463</strain>
    </source>
</reference>
<feature type="compositionally biased region" description="Basic and acidic residues" evidence="1">
    <location>
        <begin position="123"/>
        <end position="135"/>
    </location>
</feature>
<gene>
    <name evidence="2" type="ORF">OI25_8279</name>
</gene>
<dbReference type="Proteomes" id="UP000032614">
    <property type="component" value="Plasmid pBIL"/>
</dbReference>
<evidence type="ECO:0000256" key="1">
    <source>
        <dbReference type="SAM" id="MobiDB-lite"/>
    </source>
</evidence>
<evidence type="ECO:0000313" key="2">
    <source>
        <dbReference type="EMBL" id="AJZ56220.1"/>
    </source>
</evidence>
<dbReference type="EMBL" id="CP010024">
    <property type="protein sequence ID" value="AJZ56220.1"/>
    <property type="molecule type" value="Genomic_DNA"/>
</dbReference>
<protein>
    <submittedName>
        <fullName evidence="2">Uncharacterized protein</fullName>
    </submittedName>
</protein>
<accession>A0AAU8SRN4</accession>
<proteinExistence type="predicted"/>
<name>A0AAU8SRN4_9BURK</name>
<feature type="region of interest" description="Disordered" evidence="1">
    <location>
        <begin position="46"/>
        <end position="82"/>
    </location>
</feature>
<keyword evidence="2" id="KW-0614">Plasmid</keyword>
<evidence type="ECO:0000313" key="3">
    <source>
        <dbReference type="Proteomes" id="UP000032614"/>
    </source>
</evidence>
<geneLocation type="plasmid" evidence="2 3">
    <name>pBIL</name>
</geneLocation>
<feature type="region of interest" description="Disordered" evidence="1">
    <location>
        <begin position="105"/>
        <end position="135"/>
    </location>
</feature>
<dbReference type="AlphaFoldDB" id="A0AAU8SRN4"/>